<organism evidence="6 7">
    <name type="scientific">Algoriphagus jejuensis</name>
    <dbReference type="NCBI Taxonomy" id="419934"/>
    <lineage>
        <taxon>Bacteria</taxon>
        <taxon>Pseudomonadati</taxon>
        <taxon>Bacteroidota</taxon>
        <taxon>Cytophagia</taxon>
        <taxon>Cytophagales</taxon>
        <taxon>Cyclobacteriaceae</taxon>
        <taxon>Algoriphagus</taxon>
    </lineage>
</organism>
<proteinExistence type="inferred from homology"/>
<dbReference type="InterPro" id="IPR002884">
    <property type="entry name" value="P_dom"/>
</dbReference>
<dbReference type="Pfam" id="PF01483">
    <property type="entry name" value="P_proprotein"/>
    <property type="match status" value="2"/>
</dbReference>
<keyword evidence="2" id="KW-0378">Hydrolase</keyword>
<dbReference type="PROSITE" id="PS00138">
    <property type="entry name" value="SUBTILASE_SER"/>
    <property type="match status" value="1"/>
</dbReference>
<dbReference type="EMBL" id="BAAAFI010000002">
    <property type="protein sequence ID" value="GAA0877369.1"/>
    <property type="molecule type" value="Genomic_DNA"/>
</dbReference>
<dbReference type="Proteomes" id="UP001500469">
    <property type="component" value="Unassembled WGS sequence"/>
</dbReference>
<accession>A0ABN1MVP8</accession>
<protein>
    <recommendedName>
        <fullName evidence="5">P/Homo B domain-containing protein</fullName>
    </recommendedName>
</protein>
<dbReference type="PROSITE" id="PS51829">
    <property type="entry name" value="P_HOMO_B"/>
    <property type="match status" value="2"/>
</dbReference>
<evidence type="ECO:0000256" key="4">
    <source>
        <dbReference type="PROSITE-ProRule" id="PRU01240"/>
    </source>
</evidence>
<dbReference type="PROSITE" id="PS51892">
    <property type="entry name" value="SUBTILASE"/>
    <property type="match status" value="1"/>
</dbReference>
<dbReference type="SUPFAM" id="SSF52743">
    <property type="entry name" value="Subtilisin-like"/>
    <property type="match status" value="1"/>
</dbReference>
<keyword evidence="1" id="KW-0645">Protease</keyword>
<evidence type="ECO:0000313" key="6">
    <source>
        <dbReference type="EMBL" id="GAA0877369.1"/>
    </source>
</evidence>
<comment type="caution">
    <text evidence="4">Lacks conserved residue(s) required for the propagation of feature annotation.</text>
</comment>
<evidence type="ECO:0000313" key="7">
    <source>
        <dbReference type="Proteomes" id="UP001500469"/>
    </source>
</evidence>
<comment type="similarity">
    <text evidence="4">Belongs to the peptidase S8 family.</text>
</comment>
<evidence type="ECO:0000256" key="3">
    <source>
        <dbReference type="ARBA" id="ARBA00022825"/>
    </source>
</evidence>
<evidence type="ECO:0000256" key="1">
    <source>
        <dbReference type="ARBA" id="ARBA00022670"/>
    </source>
</evidence>
<dbReference type="InterPro" id="IPR023828">
    <property type="entry name" value="Peptidase_S8_Ser-AS"/>
</dbReference>
<dbReference type="Gene3D" id="2.60.120.260">
    <property type="entry name" value="Galactose-binding domain-like"/>
    <property type="match status" value="2"/>
</dbReference>
<sequence>MVSGLGITTTSGDGQFFSAQFGGTSSSTPLVAGITGLVISANPELSAQEVISILQKTASKDLNLAAYPKSTPAAFDPNPSWDISPVAPFTAGDFTNIGHEDGTWSGWFGFGKVDARSAVAEALRTIRPPDPDNGIVTKSSTPSLSIPDNNTVGITDTITIDNNGTVSNVTVDLDLTHTFIGDLVIKLISPRGTPAILHERNGGSAKNILKSFDLQNAPTLSRFNGEPASGRWTLEVVDAAAVDIGKLNKWTINIGVGNVKDIELEDSPGMSIPDNNTIGIERSLNITGNGTIKDIKIGLDITHSYIADLVVNLVSPEGSVIGIHNRSGGSDDNIIRDYEIATFPALRSLQGQTANGLWKLQVADVVGHDVGKLNKWSIKITMI</sequence>
<dbReference type="PANTHER" id="PTHR42884:SF14">
    <property type="entry name" value="NEUROENDOCRINE CONVERTASE 1"/>
    <property type="match status" value="1"/>
</dbReference>
<dbReference type="Pfam" id="PF00082">
    <property type="entry name" value="Peptidase_S8"/>
    <property type="match status" value="1"/>
</dbReference>
<keyword evidence="7" id="KW-1185">Reference proteome</keyword>
<comment type="caution">
    <text evidence="6">The sequence shown here is derived from an EMBL/GenBank/DDBJ whole genome shotgun (WGS) entry which is preliminary data.</text>
</comment>
<feature type="domain" description="P/Homo B" evidence="5">
    <location>
        <begin position="127"/>
        <end position="261"/>
    </location>
</feature>
<evidence type="ECO:0000256" key="2">
    <source>
        <dbReference type="ARBA" id="ARBA00022801"/>
    </source>
</evidence>
<reference evidence="6 7" key="1">
    <citation type="journal article" date="2019" name="Int. J. Syst. Evol. Microbiol.">
        <title>The Global Catalogue of Microorganisms (GCM) 10K type strain sequencing project: providing services to taxonomists for standard genome sequencing and annotation.</title>
        <authorList>
            <consortium name="The Broad Institute Genomics Platform"/>
            <consortium name="The Broad Institute Genome Sequencing Center for Infectious Disease"/>
            <person name="Wu L."/>
            <person name="Ma J."/>
        </authorList>
    </citation>
    <scope>NUCLEOTIDE SEQUENCE [LARGE SCALE GENOMIC DNA]</scope>
    <source>
        <strain evidence="6 7">JCM 16112</strain>
    </source>
</reference>
<name>A0ABN1MVP8_9BACT</name>
<dbReference type="SUPFAM" id="SSF49785">
    <property type="entry name" value="Galactose-binding domain-like"/>
    <property type="match status" value="2"/>
</dbReference>
<dbReference type="Gene3D" id="3.40.50.200">
    <property type="entry name" value="Peptidase S8/S53 domain"/>
    <property type="match status" value="1"/>
</dbReference>
<dbReference type="InterPro" id="IPR000209">
    <property type="entry name" value="Peptidase_S8/S53_dom"/>
</dbReference>
<feature type="domain" description="P/Homo B" evidence="5">
    <location>
        <begin position="264"/>
        <end position="383"/>
    </location>
</feature>
<dbReference type="InterPro" id="IPR036852">
    <property type="entry name" value="Peptidase_S8/S53_dom_sf"/>
</dbReference>
<gene>
    <name evidence="6" type="ORF">GCM10009119_03370</name>
</gene>
<dbReference type="InterPro" id="IPR008979">
    <property type="entry name" value="Galactose-bd-like_sf"/>
</dbReference>
<evidence type="ECO:0000259" key="5">
    <source>
        <dbReference type="PROSITE" id="PS51829"/>
    </source>
</evidence>
<dbReference type="PANTHER" id="PTHR42884">
    <property type="entry name" value="PROPROTEIN CONVERTASE SUBTILISIN/KEXIN-RELATED"/>
    <property type="match status" value="1"/>
</dbReference>
<keyword evidence="3" id="KW-0720">Serine protease</keyword>